<feature type="compositionally biased region" description="Low complexity" evidence="6">
    <location>
        <begin position="8"/>
        <end position="19"/>
    </location>
</feature>
<evidence type="ECO:0000256" key="7">
    <source>
        <dbReference type="SAM" id="Phobius"/>
    </source>
</evidence>
<dbReference type="PANTHER" id="PTHR36115">
    <property type="entry name" value="PROLINE-RICH ANTIGEN HOMOLOG-RELATED"/>
    <property type="match status" value="1"/>
</dbReference>
<dbReference type="EMBL" id="JBEYBF010000012">
    <property type="protein sequence ID" value="MEU1953798.1"/>
    <property type="molecule type" value="Genomic_DNA"/>
</dbReference>
<accession>A0ABV2WSD5</accession>
<evidence type="ECO:0000256" key="4">
    <source>
        <dbReference type="ARBA" id="ARBA00022989"/>
    </source>
</evidence>
<dbReference type="RefSeq" id="WP_030521884.1">
    <property type="nucleotide sequence ID" value="NZ_JBEXYG010000021.1"/>
</dbReference>
<dbReference type="GeneID" id="96243294"/>
<comment type="caution">
    <text evidence="9">The sequence shown here is derived from an EMBL/GenBank/DDBJ whole genome shotgun (WGS) entry which is preliminary data.</text>
</comment>
<name>A0ABV2WSD5_9NOCA</name>
<dbReference type="Proteomes" id="UP001550628">
    <property type="component" value="Unassembled WGS sequence"/>
</dbReference>
<dbReference type="InterPro" id="IPR051791">
    <property type="entry name" value="Pra-immunoreactive"/>
</dbReference>
<keyword evidence="2" id="KW-1003">Cell membrane</keyword>
<sequence>MTAGGFDPAYSPTASPASSIKPAGLGKRAVARFVDWIIAGIIGALFFWLLGTVWDLPDWVSVLPGAGFGWLYFVLFEVSSGSTPGKKLLGLHVNGSGRAPKPSLKDSAVRNAYMLLNLIPWVGGLLWFISAIAIAFTISSSPTKQGWHDNAAGGTQVIDT</sequence>
<evidence type="ECO:0000313" key="10">
    <source>
        <dbReference type="Proteomes" id="UP001550628"/>
    </source>
</evidence>
<evidence type="ECO:0000256" key="2">
    <source>
        <dbReference type="ARBA" id="ARBA00022475"/>
    </source>
</evidence>
<evidence type="ECO:0000313" key="9">
    <source>
        <dbReference type="EMBL" id="MEU1953798.1"/>
    </source>
</evidence>
<dbReference type="InterPro" id="IPR010432">
    <property type="entry name" value="RDD"/>
</dbReference>
<dbReference type="PANTHER" id="PTHR36115:SF4">
    <property type="entry name" value="MEMBRANE PROTEIN"/>
    <property type="match status" value="1"/>
</dbReference>
<gene>
    <name evidence="9" type="ORF">ABZ510_18290</name>
</gene>
<feature type="transmembrane region" description="Helical" evidence="7">
    <location>
        <begin position="115"/>
        <end position="138"/>
    </location>
</feature>
<comment type="subcellular location">
    <subcellularLocation>
        <location evidence="1">Cell membrane</location>
        <topology evidence="1">Multi-pass membrane protein</topology>
    </subcellularLocation>
</comment>
<evidence type="ECO:0000256" key="6">
    <source>
        <dbReference type="SAM" id="MobiDB-lite"/>
    </source>
</evidence>
<proteinExistence type="predicted"/>
<keyword evidence="4 7" id="KW-1133">Transmembrane helix</keyword>
<dbReference type="Pfam" id="PF06271">
    <property type="entry name" value="RDD"/>
    <property type="match status" value="1"/>
</dbReference>
<evidence type="ECO:0000256" key="5">
    <source>
        <dbReference type="ARBA" id="ARBA00023136"/>
    </source>
</evidence>
<feature type="transmembrane region" description="Helical" evidence="7">
    <location>
        <begin position="33"/>
        <end position="53"/>
    </location>
</feature>
<keyword evidence="10" id="KW-1185">Reference proteome</keyword>
<protein>
    <submittedName>
        <fullName evidence="9">RDD family protein</fullName>
    </submittedName>
</protein>
<keyword evidence="5 7" id="KW-0472">Membrane</keyword>
<reference evidence="9 10" key="1">
    <citation type="submission" date="2024-06" db="EMBL/GenBank/DDBJ databases">
        <title>The Natural Products Discovery Center: Release of the First 8490 Sequenced Strains for Exploring Actinobacteria Biosynthetic Diversity.</title>
        <authorList>
            <person name="Kalkreuter E."/>
            <person name="Kautsar S.A."/>
            <person name="Yang D."/>
            <person name="Bader C.D."/>
            <person name="Teijaro C.N."/>
            <person name="Fluegel L."/>
            <person name="Davis C.M."/>
            <person name="Simpson J.R."/>
            <person name="Lauterbach L."/>
            <person name="Steele A.D."/>
            <person name="Gui C."/>
            <person name="Meng S."/>
            <person name="Li G."/>
            <person name="Viehrig K."/>
            <person name="Ye F."/>
            <person name="Su P."/>
            <person name="Kiefer A.F."/>
            <person name="Nichols A."/>
            <person name="Cepeda A.J."/>
            <person name="Yan W."/>
            <person name="Fan B."/>
            <person name="Jiang Y."/>
            <person name="Adhikari A."/>
            <person name="Zheng C.-J."/>
            <person name="Schuster L."/>
            <person name="Cowan T.M."/>
            <person name="Smanski M.J."/>
            <person name="Chevrette M.G."/>
            <person name="De Carvalho L.P.S."/>
            <person name="Shen B."/>
        </authorList>
    </citation>
    <scope>NUCLEOTIDE SEQUENCE [LARGE SCALE GENOMIC DNA]</scope>
    <source>
        <strain evidence="9 10">NPDC019708</strain>
    </source>
</reference>
<evidence type="ECO:0000256" key="1">
    <source>
        <dbReference type="ARBA" id="ARBA00004651"/>
    </source>
</evidence>
<evidence type="ECO:0000259" key="8">
    <source>
        <dbReference type="Pfam" id="PF06271"/>
    </source>
</evidence>
<evidence type="ECO:0000256" key="3">
    <source>
        <dbReference type="ARBA" id="ARBA00022692"/>
    </source>
</evidence>
<feature type="transmembrane region" description="Helical" evidence="7">
    <location>
        <begin position="59"/>
        <end position="78"/>
    </location>
</feature>
<organism evidence="9 10">
    <name type="scientific">Nocardia rhamnosiphila</name>
    <dbReference type="NCBI Taxonomy" id="426716"/>
    <lineage>
        <taxon>Bacteria</taxon>
        <taxon>Bacillati</taxon>
        <taxon>Actinomycetota</taxon>
        <taxon>Actinomycetes</taxon>
        <taxon>Mycobacteriales</taxon>
        <taxon>Nocardiaceae</taxon>
        <taxon>Nocardia</taxon>
    </lineage>
</organism>
<feature type="region of interest" description="Disordered" evidence="6">
    <location>
        <begin position="1"/>
        <end position="20"/>
    </location>
</feature>
<keyword evidence="3 7" id="KW-0812">Transmembrane</keyword>
<feature type="domain" description="RDD" evidence="8">
    <location>
        <begin position="23"/>
        <end position="153"/>
    </location>
</feature>